<comment type="caution">
    <text evidence="1">The sequence shown here is derived from an EMBL/GenBank/DDBJ whole genome shotgun (WGS) entry which is preliminary data.</text>
</comment>
<dbReference type="Proteomes" id="UP001356427">
    <property type="component" value="Unassembled WGS sequence"/>
</dbReference>
<name>A0AAN8R7J8_9TELE</name>
<sequence>MQGDGVRRPTASCPALCTAQVFWWPGTLPPFLLTSASGTTRLDYPIFAQYQRYRRLHPLQPFYILHPCLSAAMAANPGQHGRAHPEEPALLWTARYGFDDVPGGGSTLVRVPAISEEDGELLSLLPTLLRRSLHFGAYHPLLYEKNWSRG</sequence>
<evidence type="ECO:0000313" key="2">
    <source>
        <dbReference type="Proteomes" id="UP001356427"/>
    </source>
</evidence>
<protein>
    <submittedName>
        <fullName evidence="1">Uncharacterized protein</fullName>
    </submittedName>
</protein>
<reference evidence="1 2" key="1">
    <citation type="submission" date="2021-04" db="EMBL/GenBank/DDBJ databases">
        <authorList>
            <person name="De Guttry C."/>
            <person name="Zahm M."/>
            <person name="Klopp C."/>
            <person name="Cabau C."/>
            <person name="Louis A."/>
            <person name="Berthelot C."/>
            <person name="Parey E."/>
            <person name="Roest Crollius H."/>
            <person name="Montfort J."/>
            <person name="Robinson-Rechavi M."/>
            <person name="Bucao C."/>
            <person name="Bouchez O."/>
            <person name="Gislard M."/>
            <person name="Lluch J."/>
            <person name="Milhes M."/>
            <person name="Lampietro C."/>
            <person name="Lopez Roques C."/>
            <person name="Donnadieu C."/>
            <person name="Braasch I."/>
            <person name="Desvignes T."/>
            <person name="Postlethwait J."/>
            <person name="Bobe J."/>
            <person name="Wedekind C."/>
            <person name="Guiguen Y."/>
        </authorList>
    </citation>
    <scope>NUCLEOTIDE SEQUENCE [LARGE SCALE GENOMIC DNA]</scope>
    <source>
        <strain evidence="1">Cs_M1</strain>
        <tissue evidence="1">Blood</tissue>
    </source>
</reference>
<accession>A0AAN8R7J8</accession>
<organism evidence="1 2">
    <name type="scientific">Coregonus suidteri</name>
    <dbReference type="NCBI Taxonomy" id="861788"/>
    <lineage>
        <taxon>Eukaryota</taxon>
        <taxon>Metazoa</taxon>
        <taxon>Chordata</taxon>
        <taxon>Craniata</taxon>
        <taxon>Vertebrata</taxon>
        <taxon>Euteleostomi</taxon>
        <taxon>Actinopterygii</taxon>
        <taxon>Neopterygii</taxon>
        <taxon>Teleostei</taxon>
        <taxon>Protacanthopterygii</taxon>
        <taxon>Salmoniformes</taxon>
        <taxon>Salmonidae</taxon>
        <taxon>Coregoninae</taxon>
        <taxon>Coregonus</taxon>
    </lineage>
</organism>
<keyword evidence="2" id="KW-1185">Reference proteome</keyword>
<dbReference type="AlphaFoldDB" id="A0AAN8R7J8"/>
<gene>
    <name evidence="1" type="ORF">J4Q44_G00119370</name>
</gene>
<dbReference type="EMBL" id="JAGTTL010000010">
    <property type="protein sequence ID" value="KAK6316537.1"/>
    <property type="molecule type" value="Genomic_DNA"/>
</dbReference>
<proteinExistence type="predicted"/>
<evidence type="ECO:0000313" key="1">
    <source>
        <dbReference type="EMBL" id="KAK6316537.1"/>
    </source>
</evidence>